<protein>
    <recommendedName>
        <fullName evidence="3">Helix-turn-helix domain-containing protein</fullName>
    </recommendedName>
</protein>
<reference evidence="1 2" key="1">
    <citation type="submission" date="2023-03" db="EMBL/GenBank/DDBJ databases">
        <title>Bacillus Genome Sequencing.</title>
        <authorList>
            <person name="Dunlap C."/>
        </authorList>
    </citation>
    <scope>NUCLEOTIDE SEQUENCE [LARGE SCALE GENOMIC DNA]</scope>
    <source>
        <strain evidence="1 2">NRS-1351</strain>
    </source>
</reference>
<evidence type="ECO:0008006" key="3">
    <source>
        <dbReference type="Google" id="ProtNLM"/>
    </source>
</evidence>
<sequence>MNNLITVAQACAKYEVTDYMIIKLIKEGKIPSATKGTTGYTFSETELVKAAALDYVSLEKAVVELGLTNKKQVYHLVKTKEIGAIIGPAGRTLISKEELERYKLFKQKIDSMLITADIAERLGVDVKYINQITVYGKIVPELKYQGIWYFTEQELERYQNTILDREKFLSVEETSVRLSKTAEQVRVLIRNGTFECVKYKTLLYIPIEAIEDYETFISLTTPHELFMYHFKKMIVPDYLQKTFLLHGDYAFTRLNTHKQSPEKMKSYVHKLLKIAELFKLLLTKEIIEYNDKQLELILKNDLFISSDIDVIAGFLTYCQGTTDCKFKNTYTIVKKKHYEQEIYSPDEFYAFYLYVRDFEKLTHKALERRRISVMWVYILMHLIDAWRHSDILTKLPAIPIEVIEMDSIDKFKPLSEEQAQLLINHVFSRIERMTISKTGALGHFLVHGDMIIPTATALTIAEMHRRKANDKILMRLFETSEGRKVDKEMHLQPFFGEREDLMIFQSRKMNRSLLTYFFYSVVEGKKHSDIAYELSQRLRGHTDIDSTVTYIKSTNKDGSINRVSLNLVNRGHFGWLYNFIIQTYLDPTNSQSLEERTQSIVALKDDFTPSQIENVSGFMVRRQQEKESLALRIARMPREELELLLYRISRGEMPAKMPHAQCVIHPQCSKPRAVSCLDCENIIPQNYLLISIKEEVSRLVHSINSTKYHGVIVRDYYILKLVLELLKQAVQQFGKEYVGTFLDLKQLKQDLLVVDDRFKIMGELLSDN</sequence>
<evidence type="ECO:0000313" key="2">
    <source>
        <dbReference type="Proteomes" id="UP001355653"/>
    </source>
</evidence>
<dbReference type="EMBL" id="JAROBY010000041">
    <property type="protein sequence ID" value="MEB4796922.1"/>
    <property type="molecule type" value="Genomic_DNA"/>
</dbReference>
<comment type="caution">
    <text evidence="1">The sequence shown here is derived from an EMBL/GenBank/DDBJ whole genome shotgun (WGS) entry which is preliminary data.</text>
</comment>
<accession>A0ABU6DJC8</accession>
<dbReference type="Proteomes" id="UP001355653">
    <property type="component" value="Unassembled WGS sequence"/>
</dbReference>
<proteinExistence type="predicted"/>
<name>A0ABU6DJC8_9BACL</name>
<organism evidence="1 2">
    <name type="scientific">Paenibacillus chondroitinus</name>
    <dbReference type="NCBI Taxonomy" id="59842"/>
    <lineage>
        <taxon>Bacteria</taxon>
        <taxon>Bacillati</taxon>
        <taxon>Bacillota</taxon>
        <taxon>Bacilli</taxon>
        <taxon>Bacillales</taxon>
        <taxon>Paenibacillaceae</taxon>
        <taxon>Paenibacillus</taxon>
    </lineage>
</organism>
<gene>
    <name evidence="1" type="ORF">P5G65_23765</name>
</gene>
<keyword evidence="2" id="KW-1185">Reference proteome</keyword>
<evidence type="ECO:0000313" key="1">
    <source>
        <dbReference type="EMBL" id="MEB4796922.1"/>
    </source>
</evidence>
<dbReference type="RefSeq" id="WP_127455128.1">
    <property type="nucleotide sequence ID" value="NZ_JAROBY010000041.1"/>
</dbReference>